<name>A0A2N1NPV1_9GLOM</name>
<sequence>MEYYKFLEECSIETFTNKNGYYLTSLESIIEKKDGNSWYEICAKLVSITTIIRRSDVNGKFKNFFKNIKKELVA</sequence>
<dbReference type="EMBL" id="LLXL01000212">
    <property type="protein sequence ID" value="PKK75932.1"/>
    <property type="molecule type" value="Genomic_DNA"/>
</dbReference>
<gene>
    <name evidence="1" type="ORF">RhiirC2_845588</name>
</gene>
<organism evidence="1 2">
    <name type="scientific">Rhizophagus irregularis</name>
    <dbReference type="NCBI Taxonomy" id="588596"/>
    <lineage>
        <taxon>Eukaryota</taxon>
        <taxon>Fungi</taxon>
        <taxon>Fungi incertae sedis</taxon>
        <taxon>Mucoromycota</taxon>
        <taxon>Glomeromycotina</taxon>
        <taxon>Glomeromycetes</taxon>
        <taxon>Glomerales</taxon>
        <taxon>Glomeraceae</taxon>
        <taxon>Rhizophagus</taxon>
    </lineage>
</organism>
<comment type="caution">
    <text evidence="1">The sequence shown here is derived from an EMBL/GenBank/DDBJ whole genome shotgun (WGS) entry which is preliminary data.</text>
</comment>
<accession>A0A2N1NPV1</accession>
<evidence type="ECO:0000313" key="1">
    <source>
        <dbReference type="EMBL" id="PKK75932.1"/>
    </source>
</evidence>
<dbReference type="VEuPathDB" id="FungiDB:RhiirFUN_014392"/>
<dbReference type="AlphaFoldDB" id="A0A2N1NPV1"/>
<evidence type="ECO:0000313" key="2">
    <source>
        <dbReference type="Proteomes" id="UP000233469"/>
    </source>
</evidence>
<dbReference type="Proteomes" id="UP000233469">
    <property type="component" value="Unassembled WGS sequence"/>
</dbReference>
<proteinExistence type="predicted"/>
<reference evidence="1 2" key="2">
    <citation type="submission" date="2017-10" db="EMBL/GenBank/DDBJ databases">
        <title>Extensive intraspecific genome diversity in a model arbuscular mycorrhizal fungus.</title>
        <authorList>
            <person name="Chen E.C.H."/>
            <person name="Morin E."/>
            <person name="Baudet D."/>
            <person name="Noel J."/>
            <person name="Ndikumana S."/>
            <person name="Charron P."/>
            <person name="St-Onge C."/>
            <person name="Giorgi J."/>
            <person name="Grigoriev I.V."/>
            <person name="Roux C."/>
            <person name="Martin F.M."/>
            <person name="Corradi N."/>
        </authorList>
    </citation>
    <scope>NUCLEOTIDE SEQUENCE [LARGE SCALE GENOMIC DNA]</scope>
    <source>
        <strain evidence="1 2">C2</strain>
    </source>
</reference>
<protein>
    <submittedName>
        <fullName evidence="1">Uncharacterized protein</fullName>
    </submittedName>
</protein>
<reference evidence="1 2" key="1">
    <citation type="submission" date="2016-04" db="EMBL/GenBank/DDBJ databases">
        <title>Genome analyses suggest a sexual origin of heterokaryosis in a supposedly ancient asexual fungus.</title>
        <authorList>
            <person name="Ropars J."/>
            <person name="Sedzielewska K."/>
            <person name="Noel J."/>
            <person name="Charron P."/>
            <person name="Farinelli L."/>
            <person name="Marton T."/>
            <person name="Kruger M."/>
            <person name="Pelin A."/>
            <person name="Brachmann A."/>
            <person name="Corradi N."/>
        </authorList>
    </citation>
    <scope>NUCLEOTIDE SEQUENCE [LARGE SCALE GENOMIC DNA]</scope>
    <source>
        <strain evidence="1 2">C2</strain>
    </source>
</reference>